<organism evidence="1 2">
    <name type="scientific">Eumeta variegata</name>
    <name type="common">Bagworm moth</name>
    <name type="synonym">Eumeta japonica</name>
    <dbReference type="NCBI Taxonomy" id="151549"/>
    <lineage>
        <taxon>Eukaryota</taxon>
        <taxon>Metazoa</taxon>
        <taxon>Ecdysozoa</taxon>
        <taxon>Arthropoda</taxon>
        <taxon>Hexapoda</taxon>
        <taxon>Insecta</taxon>
        <taxon>Pterygota</taxon>
        <taxon>Neoptera</taxon>
        <taxon>Endopterygota</taxon>
        <taxon>Lepidoptera</taxon>
        <taxon>Glossata</taxon>
        <taxon>Ditrysia</taxon>
        <taxon>Tineoidea</taxon>
        <taxon>Psychidae</taxon>
        <taxon>Oiketicinae</taxon>
        <taxon>Eumeta</taxon>
    </lineage>
</organism>
<evidence type="ECO:0000313" key="2">
    <source>
        <dbReference type="Proteomes" id="UP000299102"/>
    </source>
</evidence>
<comment type="caution">
    <text evidence="1">The sequence shown here is derived from an EMBL/GenBank/DDBJ whole genome shotgun (WGS) entry which is preliminary data.</text>
</comment>
<dbReference type="Proteomes" id="UP000299102">
    <property type="component" value="Unassembled WGS sequence"/>
</dbReference>
<accession>A0A4C1ZXP9</accession>
<dbReference type="EMBL" id="BGZK01002308">
    <property type="protein sequence ID" value="GBP92770.1"/>
    <property type="molecule type" value="Genomic_DNA"/>
</dbReference>
<proteinExistence type="predicted"/>
<keyword evidence="2" id="KW-1185">Reference proteome</keyword>
<name>A0A4C1ZXP9_EUMVA</name>
<gene>
    <name evidence="1" type="ORF">EVAR_57821_1</name>
</gene>
<sequence>MVADADETRKAIVCYRSTTAGATWTDALKTSGSRFCVIFPCRFASVRRRQCVDNVRDVTDSRRNGVYLKSLFVKPMVRIDSRAYDSKAALLTTNPSPFCCIVTTMITDIRTEARNRVYVFPKICDHECERHGIFSVNTDILCYRILFDIALLWNSLQGTGIDIERNNTEKPRGCDPRRGRRTHALGALFIPLSDAVSAPLPLPH</sequence>
<protein>
    <submittedName>
        <fullName evidence="1">Uncharacterized protein</fullName>
    </submittedName>
</protein>
<evidence type="ECO:0000313" key="1">
    <source>
        <dbReference type="EMBL" id="GBP92770.1"/>
    </source>
</evidence>
<reference evidence="1 2" key="1">
    <citation type="journal article" date="2019" name="Commun. Biol.">
        <title>The bagworm genome reveals a unique fibroin gene that provides high tensile strength.</title>
        <authorList>
            <person name="Kono N."/>
            <person name="Nakamura H."/>
            <person name="Ohtoshi R."/>
            <person name="Tomita M."/>
            <person name="Numata K."/>
            <person name="Arakawa K."/>
        </authorList>
    </citation>
    <scope>NUCLEOTIDE SEQUENCE [LARGE SCALE GENOMIC DNA]</scope>
</reference>
<dbReference type="AlphaFoldDB" id="A0A4C1ZXP9"/>